<dbReference type="AlphaFoldDB" id="U7QJM3"/>
<dbReference type="InterPro" id="IPR027417">
    <property type="entry name" value="P-loop_NTPase"/>
</dbReference>
<dbReference type="Pfam" id="PF09037">
    <property type="entry name" value="Sulphotransf"/>
    <property type="match status" value="1"/>
</dbReference>
<evidence type="ECO:0000256" key="1">
    <source>
        <dbReference type="PIRSR" id="PIRSR021497-1"/>
    </source>
</evidence>
<protein>
    <submittedName>
        <fullName evidence="3">Sulfotransferase domain protein</fullName>
    </submittedName>
</protein>
<dbReference type="Gene3D" id="3.40.50.300">
    <property type="entry name" value="P-loop containing nucleotide triphosphate hydrolases"/>
    <property type="match status" value="1"/>
</dbReference>
<proteinExistence type="predicted"/>
<gene>
    <name evidence="3" type="ORF">M595_1855</name>
</gene>
<evidence type="ECO:0000259" key="2">
    <source>
        <dbReference type="Pfam" id="PF09037"/>
    </source>
</evidence>
<dbReference type="Proteomes" id="UP000017127">
    <property type="component" value="Unassembled WGS sequence"/>
</dbReference>
<evidence type="ECO:0000313" key="4">
    <source>
        <dbReference type="Proteomes" id="UP000017127"/>
    </source>
</evidence>
<dbReference type="SUPFAM" id="SSF52540">
    <property type="entry name" value="P-loop containing nucleoside triphosphate hydrolases"/>
    <property type="match status" value="1"/>
</dbReference>
<dbReference type="InterPro" id="IPR015124">
    <property type="entry name" value="Stf0"/>
</dbReference>
<dbReference type="RefSeq" id="WP_023065595.1">
    <property type="nucleotide sequence ID" value="NZ_AUZM01000013.1"/>
</dbReference>
<reference evidence="3 4" key="1">
    <citation type="journal article" date="2013" name="Front. Microbiol.">
        <title>Comparative genomic analyses of the cyanobacterium, Lyngbya aestuarii BL J, a powerful hydrogen producer.</title>
        <authorList>
            <person name="Kothari A."/>
            <person name="Vaughn M."/>
            <person name="Garcia-Pichel F."/>
        </authorList>
    </citation>
    <scope>NUCLEOTIDE SEQUENCE [LARGE SCALE GENOMIC DNA]</scope>
    <source>
        <strain evidence="3 4">BL J</strain>
    </source>
</reference>
<accession>U7QJM3</accession>
<keyword evidence="4" id="KW-1185">Reference proteome</keyword>
<feature type="domain" description="Sulphotransferase Stf0" evidence="2">
    <location>
        <begin position="6"/>
        <end position="238"/>
    </location>
</feature>
<dbReference type="GO" id="GO:0016740">
    <property type="term" value="F:transferase activity"/>
    <property type="evidence" value="ECO:0007669"/>
    <property type="project" value="UniProtKB-KW"/>
</dbReference>
<dbReference type="EMBL" id="AUZM01000013">
    <property type="protein sequence ID" value="ERT08169.1"/>
    <property type="molecule type" value="Genomic_DNA"/>
</dbReference>
<comment type="caution">
    <text evidence="3">The sequence shown here is derived from an EMBL/GenBank/DDBJ whole genome shotgun (WGS) entry which is preliminary data.</text>
</comment>
<organism evidence="3 4">
    <name type="scientific">Lyngbya aestuarii BL J</name>
    <dbReference type="NCBI Taxonomy" id="1348334"/>
    <lineage>
        <taxon>Bacteria</taxon>
        <taxon>Bacillati</taxon>
        <taxon>Cyanobacteriota</taxon>
        <taxon>Cyanophyceae</taxon>
        <taxon>Oscillatoriophycideae</taxon>
        <taxon>Oscillatoriales</taxon>
        <taxon>Microcoleaceae</taxon>
        <taxon>Lyngbya</taxon>
    </lineage>
</organism>
<dbReference type="InterPro" id="IPR024628">
    <property type="entry name" value="Sulfotransferase_Stf0_dom"/>
</dbReference>
<name>U7QJM3_9CYAN</name>
<keyword evidence="3" id="KW-0808">Transferase</keyword>
<evidence type="ECO:0000313" key="3">
    <source>
        <dbReference type="EMBL" id="ERT08169.1"/>
    </source>
</evidence>
<feature type="active site" description="Proton acceptor" evidence="1">
    <location>
        <position position="35"/>
    </location>
</feature>
<dbReference type="PIRSF" id="PIRSF021497">
    <property type="entry name" value="Sulphotransferase_Stf0"/>
    <property type="match status" value="1"/>
</dbReference>
<sequence length="283" mass="32990">MNLKKTYIICSTMRSGSTLLCDLLSHTKLVGQPQEFFLAEWEKKSKLDSSNYPEYIQKTLESFASSNGVSGVKLMWCNCQEVLQRLHETSETTSKSDLELLKEVFPNLKFIFISRRNKVRQAISLARSIKTKRWNKYQDSQNPGKISFNRYDNISNSPKNPYPYISPGTVEVYLSQIEKDEKAWFQFFENNNIEPQIIIYEELAQNKQKNIVDVLSFLEIPVSEDINFNSSFKKQADFYTDLLLVQYHSYTLLKKWVSPRILKMLSVLKDRFKNRGTPANSKS</sequence>